<dbReference type="PANTHER" id="PTHR32347">
    <property type="entry name" value="EFFLUX SYSTEM COMPONENT YKNX-RELATED"/>
    <property type="match status" value="1"/>
</dbReference>
<evidence type="ECO:0000256" key="2">
    <source>
        <dbReference type="ARBA" id="ARBA00023054"/>
    </source>
</evidence>
<dbReference type="Proteomes" id="UP000037660">
    <property type="component" value="Unassembled WGS sequence"/>
</dbReference>
<evidence type="ECO:0000313" key="8">
    <source>
        <dbReference type="Proteomes" id="UP000037660"/>
    </source>
</evidence>
<comment type="caution">
    <text evidence="7">The sequence shown here is derived from an EMBL/GenBank/DDBJ whole genome shotgun (WGS) entry which is preliminary data.</text>
</comment>
<proteinExistence type="predicted"/>
<evidence type="ECO:0000313" key="7">
    <source>
        <dbReference type="EMBL" id="GAP36149.1"/>
    </source>
</evidence>
<keyword evidence="5" id="KW-0732">Signal</keyword>
<dbReference type="AlphaFoldDB" id="A0A0K8P0U7"/>
<keyword evidence="2 3" id="KW-0175">Coiled coil</keyword>
<evidence type="ECO:0000256" key="3">
    <source>
        <dbReference type="SAM" id="Coils"/>
    </source>
</evidence>
<feature type="coiled-coil region" evidence="3">
    <location>
        <begin position="63"/>
        <end position="90"/>
    </location>
</feature>
<evidence type="ECO:0000256" key="5">
    <source>
        <dbReference type="SAM" id="SignalP"/>
    </source>
</evidence>
<dbReference type="PROSITE" id="PS51257">
    <property type="entry name" value="PROKAR_LIPOPROTEIN"/>
    <property type="match status" value="1"/>
</dbReference>
<dbReference type="InterPro" id="IPR050465">
    <property type="entry name" value="UPF0194_transport"/>
</dbReference>
<gene>
    <name evidence="7" type="ORF">ISF6_1989</name>
</gene>
<dbReference type="PANTHER" id="PTHR32347:SF23">
    <property type="entry name" value="BLL5650 PROTEIN"/>
    <property type="match status" value="1"/>
</dbReference>
<reference evidence="7 8" key="2">
    <citation type="journal article" date="2016" name="Science">
        <title>A bacterium that degrades and assimilates poly(ethylene terephthalate).</title>
        <authorList>
            <person name="Yoshida S."/>
            <person name="Hiraga K."/>
            <person name="Takehana T."/>
            <person name="Taniguchi I."/>
            <person name="Yamaji H."/>
            <person name="Maeda Y."/>
            <person name="Toyohara K."/>
            <person name="Miyamoto K."/>
            <person name="Kimura Y."/>
            <person name="Oda K."/>
        </authorList>
    </citation>
    <scope>NUCLEOTIDE SEQUENCE [LARGE SCALE GENOMIC DNA]</scope>
    <source>
        <strain evidence="8">NBRC 110686 / TISTR 2288 / 201-F6</strain>
    </source>
</reference>
<dbReference type="GO" id="GO:0030313">
    <property type="term" value="C:cell envelope"/>
    <property type="evidence" value="ECO:0007669"/>
    <property type="project" value="UniProtKB-SubCell"/>
</dbReference>
<evidence type="ECO:0000256" key="1">
    <source>
        <dbReference type="ARBA" id="ARBA00004196"/>
    </source>
</evidence>
<feature type="signal peptide" evidence="5">
    <location>
        <begin position="1"/>
        <end position="19"/>
    </location>
</feature>
<reference evidence="8" key="1">
    <citation type="submission" date="2015-07" db="EMBL/GenBank/DDBJ databases">
        <title>Discovery of a poly(ethylene terephthalate assimilation.</title>
        <authorList>
            <person name="Yoshida S."/>
            <person name="Hiraga K."/>
            <person name="Takehana T."/>
            <person name="Taniguchi I."/>
            <person name="Yamaji H."/>
            <person name="Maeda Y."/>
            <person name="Toyohara K."/>
            <person name="Miyamoto K."/>
            <person name="Kimura Y."/>
            <person name="Oda K."/>
        </authorList>
    </citation>
    <scope>NUCLEOTIDE SEQUENCE [LARGE SCALE GENOMIC DNA]</scope>
    <source>
        <strain evidence="8">NBRC 110686 / TISTR 2288 / 201-F6</strain>
    </source>
</reference>
<keyword evidence="8" id="KW-1185">Reference proteome</keyword>
<comment type="subcellular location">
    <subcellularLocation>
        <location evidence="1">Cell envelope</location>
    </subcellularLocation>
</comment>
<dbReference type="RefSeq" id="WP_054020157.1">
    <property type="nucleotide sequence ID" value="NZ_BBYR01000032.1"/>
</dbReference>
<protein>
    <submittedName>
        <fullName evidence="7">HlyD family secretion protein</fullName>
    </submittedName>
</protein>
<feature type="chain" id="PRO_5005513567" evidence="5">
    <location>
        <begin position="20"/>
        <end position="323"/>
    </location>
</feature>
<dbReference type="Pfam" id="PF25881">
    <property type="entry name" value="HH_YBHG"/>
    <property type="match status" value="1"/>
</dbReference>
<dbReference type="EMBL" id="BBYR01000032">
    <property type="protein sequence ID" value="GAP36149.1"/>
    <property type="molecule type" value="Genomic_DNA"/>
</dbReference>
<accession>A0A0K8P0U7</accession>
<sequence length="323" mass="33716">MACRAAILAALASVGCSPALPPAMTGWVEADLVHVAAPAAGRIEALHVARGERVAAQAPLFALDADAEQLARLQAEAQAAQAQAQALNLKSGRRAPEVAAVAQQLAQARAAQAASQAALDRNQALVAQGFLSATRLDDLRASAARDAARVKELQAQLQVVQLGARPQEIAAADAALRAAQAQRDLAQWREGQRAAQAPVPGQVVDVFYQRGERVAANAPVVALLPDGALKLRFFAPEPLLAQLAIGGTVRLSCDGCPPDLGARIVFVSPRAEFTPPVIYGNDTRSKLVFMVEARLPDDAPSALKPGQPVDVRLPAAGPAEPRR</sequence>
<dbReference type="Gene3D" id="2.40.30.170">
    <property type="match status" value="1"/>
</dbReference>
<dbReference type="STRING" id="1547922.ISF6_1989"/>
<feature type="region of interest" description="Disordered" evidence="4">
    <location>
        <begin position="299"/>
        <end position="323"/>
    </location>
</feature>
<organism evidence="7 8">
    <name type="scientific">Piscinibacter sakaiensis</name>
    <name type="common">Ideonella sakaiensis</name>
    <dbReference type="NCBI Taxonomy" id="1547922"/>
    <lineage>
        <taxon>Bacteria</taxon>
        <taxon>Pseudomonadati</taxon>
        <taxon>Pseudomonadota</taxon>
        <taxon>Betaproteobacteria</taxon>
        <taxon>Burkholderiales</taxon>
        <taxon>Sphaerotilaceae</taxon>
        <taxon>Piscinibacter</taxon>
    </lineage>
</organism>
<dbReference type="Gene3D" id="2.40.50.100">
    <property type="match status" value="1"/>
</dbReference>
<dbReference type="InterPro" id="IPR059052">
    <property type="entry name" value="HH_YbhG-like"/>
</dbReference>
<feature type="domain" description="YbhG-like alpha-helical hairpin" evidence="6">
    <location>
        <begin position="64"/>
        <end position="183"/>
    </location>
</feature>
<evidence type="ECO:0000256" key="4">
    <source>
        <dbReference type="SAM" id="MobiDB-lite"/>
    </source>
</evidence>
<evidence type="ECO:0000259" key="6">
    <source>
        <dbReference type="Pfam" id="PF25881"/>
    </source>
</evidence>
<dbReference type="OrthoDB" id="8558741at2"/>
<name>A0A0K8P0U7_PISS1</name>